<feature type="region of interest" description="Disordered" evidence="1">
    <location>
        <begin position="17"/>
        <end position="158"/>
    </location>
</feature>
<reference evidence="2 4" key="1">
    <citation type="submission" date="2008-03" db="EMBL/GenBank/DDBJ databases">
        <title>Annotation of Ixodes scapularis.</title>
        <authorList>
            <consortium name="Ixodes scapularis Genome Project Consortium"/>
            <person name="Caler E."/>
            <person name="Hannick L.I."/>
            <person name="Bidwell S."/>
            <person name="Joardar V."/>
            <person name="Thiagarajan M."/>
            <person name="Amedeo P."/>
            <person name="Galinsky K.J."/>
            <person name="Schobel S."/>
            <person name="Inman J."/>
            <person name="Hostetler J."/>
            <person name="Miller J."/>
            <person name="Hammond M."/>
            <person name="Megy K."/>
            <person name="Lawson D."/>
            <person name="Kodira C."/>
            <person name="Sutton G."/>
            <person name="Meyer J."/>
            <person name="Hill C.A."/>
            <person name="Birren B."/>
            <person name="Nene V."/>
            <person name="Collins F."/>
            <person name="Alarcon-Chaidez F."/>
            <person name="Wikel S."/>
            <person name="Strausberg R."/>
        </authorList>
    </citation>
    <scope>NUCLEOTIDE SEQUENCE [LARGE SCALE GENOMIC DNA]</scope>
    <source>
        <strain evidence="4">Wikel</strain>
        <strain evidence="2">Wikel colony</strain>
    </source>
</reference>
<keyword evidence="4" id="KW-1185">Reference proteome</keyword>
<dbReference type="PaxDb" id="6945-B7PI75"/>
<name>B7PI75_IXOSC</name>
<evidence type="ECO:0000313" key="3">
    <source>
        <dbReference type="EnsemblMetazoa" id="ISCW003719-PA"/>
    </source>
</evidence>
<dbReference type="VEuPathDB" id="VectorBase:ISCI003719"/>
<dbReference type="HOGENOM" id="CLU_1671258_0_0_1"/>
<dbReference type="EMBL" id="ABJB010572921">
    <property type="status" value="NOT_ANNOTATED_CDS"/>
    <property type="molecule type" value="Genomic_DNA"/>
</dbReference>
<evidence type="ECO:0000256" key="1">
    <source>
        <dbReference type="SAM" id="MobiDB-lite"/>
    </source>
</evidence>
<dbReference type="InParanoid" id="B7PI75"/>
<accession>B7PI75</accession>
<dbReference type="Proteomes" id="UP000001555">
    <property type="component" value="Unassembled WGS sequence"/>
</dbReference>
<proteinExistence type="predicted"/>
<feature type="compositionally biased region" description="Low complexity" evidence="1">
    <location>
        <begin position="69"/>
        <end position="86"/>
    </location>
</feature>
<evidence type="ECO:0000313" key="4">
    <source>
        <dbReference type="Proteomes" id="UP000001555"/>
    </source>
</evidence>
<sequence>MPFSIRRFTLQRSLSGNERCRSKAAVDMVGAGRSIKKSASQDEGRSGQGRVLTASRSADHGDLSRLEAPSLREPPLQQQQQQQQLPALPPRCPQRASSVDRATPSTSASLLARWRHAGRSKSASISEPREYPLDDGNALGRSLRPRTPGEHRAALKVF</sequence>
<protein>
    <submittedName>
        <fullName evidence="2 3">Uncharacterized protein</fullName>
    </submittedName>
</protein>
<dbReference type="EMBL" id="ABJB010156339">
    <property type="status" value="NOT_ANNOTATED_CDS"/>
    <property type="molecule type" value="Genomic_DNA"/>
</dbReference>
<evidence type="ECO:0000313" key="2">
    <source>
        <dbReference type="EMBL" id="EEC06297.1"/>
    </source>
</evidence>
<feature type="compositionally biased region" description="Basic and acidic residues" evidence="1">
    <location>
        <begin position="147"/>
        <end position="158"/>
    </location>
</feature>
<gene>
    <name evidence="2" type="ORF">IscW_ISCW003719</name>
</gene>
<organism>
    <name type="scientific">Ixodes scapularis</name>
    <name type="common">Black-legged tick</name>
    <name type="synonym">Deer tick</name>
    <dbReference type="NCBI Taxonomy" id="6945"/>
    <lineage>
        <taxon>Eukaryota</taxon>
        <taxon>Metazoa</taxon>
        <taxon>Ecdysozoa</taxon>
        <taxon>Arthropoda</taxon>
        <taxon>Chelicerata</taxon>
        <taxon>Arachnida</taxon>
        <taxon>Acari</taxon>
        <taxon>Parasitiformes</taxon>
        <taxon>Ixodida</taxon>
        <taxon>Ixodoidea</taxon>
        <taxon>Ixodidae</taxon>
        <taxon>Ixodinae</taxon>
        <taxon>Ixodes</taxon>
    </lineage>
</organism>
<reference evidence="3" key="2">
    <citation type="submission" date="2020-05" db="UniProtKB">
        <authorList>
            <consortium name="EnsemblMetazoa"/>
        </authorList>
    </citation>
    <scope>IDENTIFICATION</scope>
    <source>
        <strain evidence="3">wikel</strain>
    </source>
</reference>
<dbReference type="AlphaFoldDB" id="B7PI75"/>
<dbReference type="EMBL" id="DS717283">
    <property type="protein sequence ID" value="EEC06297.1"/>
    <property type="molecule type" value="Genomic_DNA"/>
</dbReference>
<dbReference type="VEuPathDB" id="VectorBase:ISCW003719"/>
<dbReference type="EnsemblMetazoa" id="ISCW003719-RA">
    <property type="protein sequence ID" value="ISCW003719-PA"/>
    <property type="gene ID" value="ISCW003719"/>
</dbReference>